<dbReference type="EMBL" id="BONU01000015">
    <property type="protein sequence ID" value="GIG74233.1"/>
    <property type="molecule type" value="Genomic_DNA"/>
</dbReference>
<name>A0A8J3LPG0_9ACTN</name>
<proteinExistence type="inferred from homology"/>
<comment type="function">
    <text evidence="1">Needed for flagellar regrowth and assembly.</text>
</comment>
<reference evidence="8" key="1">
    <citation type="submission" date="2021-01" db="EMBL/GenBank/DDBJ databases">
        <title>Whole genome shotgun sequence of Planosporangium flavigriseum NBRC 105377.</title>
        <authorList>
            <person name="Komaki H."/>
            <person name="Tamura T."/>
        </authorList>
    </citation>
    <scope>NUCLEOTIDE SEQUENCE</scope>
    <source>
        <strain evidence="8">NBRC 105377</strain>
    </source>
</reference>
<evidence type="ECO:0000256" key="1">
    <source>
        <dbReference type="ARBA" id="ARBA00003041"/>
    </source>
</evidence>
<dbReference type="InterPro" id="IPR018035">
    <property type="entry name" value="Flagellar_FliH/T3SS_HrpE"/>
</dbReference>
<evidence type="ECO:0000256" key="6">
    <source>
        <dbReference type="ARBA" id="ARBA00023225"/>
    </source>
</evidence>
<organism evidence="8 9">
    <name type="scientific">Planosporangium flavigriseum</name>
    <dbReference type="NCBI Taxonomy" id="373681"/>
    <lineage>
        <taxon>Bacteria</taxon>
        <taxon>Bacillati</taxon>
        <taxon>Actinomycetota</taxon>
        <taxon>Actinomycetes</taxon>
        <taxon>Micromonosporales</taxon>
        <taxon>Micromonosporaceae</taxon>
        <taxon>Planosporangium</taxon>
    </lineage>
</organism>
<dbReference type="Pfam" id="PF02108">
    <property type="entry name" value="FliH"/>
    <property type="match status" value="1"/>
</dbReference>
<evidence type="ECO:0000256" key="5">
    <source>
        <dbReference type="ARBA" id="ARBA00022927"/>
    </source>
</evidence>
<gene>
    <name evidence="8" type="ORF">Pfl04_26370</name>
</gene>
<comment type="similarity">
    <text evidence="2">Belongs to the FliH family.</text>
</comment>
<keyword evidence="9" id="KW-1185">Reference proteome</keyword>
<accession>A0A8J3LPG0</accession>
<dbReference type="Proteomes" id="UP000653674">
    <property type="component" value="Unassembled WGS sequence"/>
</dbReference>
<evidence type="ECO:0000313" key="8">
    <source>
        <dbReference type="EMBL" id="GIG74233.1"/>
    </source>
</evidence>
<sequence>MSLLPETVVRGERATTAVRFDVDLREQPTLPNDITNRLRAEAQATGYAAGWAQGRREAEVAAEAAREEAAARAREAEELEALRVEQALLTISRAVADLEQWMVPIAEEFEDLILSTAYAIAEAVVGREVESSPISGRDAVARVFKLAPTGRPVTVRLHPADHATVTAGQPGPVEIEGRTITLLADPSLQPGDAVAECDATTIDARIGPALARVREVLGV</sequence>
<dbReference type="GO" id="GO:0015031">
    <property type="term" value="P:protein transport"/>
    <property type="evidence" value="ECO:0007669"/>
    <property type="project" value="UniProtKB-KW"/>
</dbReference>
<keyword evidence="6" id="KW-1006">Bacterial flagellum protein export</keyword>
<evidence type="ECO:0000259" key="7">
    <source>
        <dbReference type="Pfam" id="PF02108"/>
    </source>
</evidence>
<dbReference type="PANTHER" id="PTHR34982">
    <property type="entry name" value="YOP PROTEINS TRANSLOCATION PROTEIN L"/>
    <property type="match status" value="1"/>
</dbReference>
<keyword evidence="3" id="KW-0813">Transport</keyword>
<dbReference type="AlphaFoldDB" id="A0A8J3LPG0"/>
<dbReference type="PANTHER" id="PTHR34982:SF1">
    <property type="entry name" value="FLAGELLAR ASSEMBLY PROTEIN FLIH"/>
    <property type="match status" value="1"/>
</dbReference>
<dbReference type="GO" id="GO:0044781">
    <property type="term" value="P:bacterial-type flagellum organization"/>
    <property type="evidence" value="ECO:0007669"/>
    <property type="project" value="UniProtKB-KW"/>
</dbReference>
<dbReference type="RefSeq" id="WP_168078504.1">
    <property type="nucleotide sequence ID" value="NZ_BAAAQJ010000004.1"/>
</dbReference>
<keyword evidence="4" id="KW-1005">Bacterial flagellum biogenesis</keyword>
<dbReference type="InterPro" id="IPR051472">
    <property type="entry name" value="T3SS_Stator/FliH"/>
</dbReference>
<evidence type="ECO:0000256" key="3">
    <source>
        <dbReference type="ARBA" id="ARBA00022448"/>
    </source>
</evidence>
<evidence type="ECO:0000313" key="9">
    <source>
        <dbReference type="Proteomes" id="UP000653674"/>
    </source>
</evidence>
<comment type="caution">
    <text evidence="8">The sequence shown here is derived from an EMBL/GenBank/DDBJ whole genome shotgun (WGS) entry which is preliminary data.</text>
</comment>
<feature type="domain" description="Flagellar assembly protein FliH/Type III secretion system HrpE" evidence="7">
    <location>
        <begin position="89"/>
        <end position="206"/>
    </location>
</feature>
<evidence type="ECO:0000256" key="4">
    <source>
        <dbReference type="ARBA" id="ARBA00022795"/>
    </source>
</evidence>
<dbReference type="GO" id="GO:0005829">
    <property type="term" value="C:cytosol"/>
    <property type="evidence" value="ECO:0007669"/>
    <property type="project" value="TreeGrafter"/>
</dbReference>
<evidence type="ECO:0000256" key="2">
    <source>
        <dbReference type="ARBA" id="ARBA00006602"/>
    </source>
</evidence>
<keyword evidence="5" id="KW-0653">Protein transport</keyword>
<protein>
    <recommendedName>
        <fullName evidence="7">Flagellar assembly protein FliH/Type III secretion system HrpE domain-containing protein</fullName>
    </recommendedName>
</protein>